<dbReference type="AlphaFoldDB" id="A0A6V7VBX4"/>
<organism evidence="5 6">
    <name type="scientific">Meloidogyne enterolobii</name>
    <name type="common">Root-knot nematode worm</name>
    <name type="synonym">Meloidogyne mayaguensis</name>
    <dbReference type="NCBI Taxonomy" id="390850"/>
    <lineage>
        <taxon>Eukaryota</taxon>
        <taxon>Metazoa</taxon>
        <taxon>Ecdysozoa</taxon>
        <taxon>Nematoda</taxon>
        <taxon>Chromadorea</taxon>
        <taxon>Rhabditida</taxon>
        <taxon>Tylenchina</taxon>
        <taxon>Tylenchomorpha</taxon>
        <taxon>Tylenchoidea</taxon>
        <taxon>Meloidogynidae</taxon>
        <taxon>Meloidogyninae</taxon>
        <taxon>Meloidogyne</taxon>
    </lineage>
</organism>
<feature type="domain" description="RING-type" evidence="4">
    <location>
        <begin position="17"/>
        <end position="68"/>
    </location>
</feature>
<sequence length="79" mass="9219">MFFKIIAVNIEEEGVECAVCTEFKIGESAQELECEHKFHEFCIIEWFYTKKENEIGSIKNTKGCPLCRQQIEIEETNNP</sequence>
<dbReference type="EMBL" id="CAJEWN010000191">
    <property type="protein sequence ID" value="CAD2171844.1"/>
    <property type="molecule type" value="Genomic_DNA"/>
</dbReference>
<comment type="caution">
    <text evidence="5">The sequence shown here is derived from an EMBL/GenBank/DDBJ whole genome shotgun (WGS) entry which is preliminary data.</text>
</comment>
<dbReference type="SUPFAM" id="SSF57850">
    <property type="entry name" value="RING/U-box"/>
    <property type="match status" value="1"/>
</dbReference>
<dbReference type="Proteomes" id="UP000580250">
    <property type="component" value="Unassembled WGS sequence"/>
</dbReference>
<dbReference type="GO" id="GO:0008270">
    <property type="term" value="F:zinc ion binding"/>
    <property type="evidence" value="ECO:0007669"/>
    <property type="project" value="UniProtKB-KW"/>
</dbReference>
<gene>
    <name evidence="5" type="ORF">MENT_LOCUS23358</name>
</gene>
<dbReference type="PROSITE" id="PS50089">
    <property type="entry name" value="ZF_RING_2"/>
    <property type="match status" value="1"/>
</dbReference>
<evidence type="ECO:0000259" key="4">
    <source>
        <dbReference type="PROSITE" id="PS50089"/>
    </source>
</evidence>
<dbReference type="InterPro" id="IPR001841">
    <property type="entry name" value="Znf_RING"/>
</dbReference>
<keyword evidence="1 3" id="KW-0479">Metal-binding</keyword>
<dbReference type="Gene3D" id="3.30.40.10">
    <property type="entry name" value="Zinc/RING finger domain, C3HC4 (zinc finger)"/>
    <property type="match status" value="1"/>
</dbReference>
<protein>
    <recommendedName>
        <fullName evidence="4">RING-type domain-containing protein</fullName>
    </recommendedName>
</protein>
<name>A0A6V7VBX4_MELEN</name>
<evidence type="ECO:0000313" key="6">
    <source>
        <dbReference type="Proteomes" id="UP000580250"/>
    </source>
</evidence>
<dbReference type="InterPro" id="IPR051826">
    <property type="entry name" value="E3_ubiquitin-ligase_domain"/>
</dbReference>
<evidence type="ECO:0000313" key="5">
    <source>
        <dbReference type="EMBL" id="CAD2171844.1"/>
    </source>
</evidence>
<evidence type="ECO:0000256" key="2">
    <source>
        <dbReference type="ARBA" id="ARBA00022833"/>
    </source>
</evidence>
<dbReference type="OrthoDB" id="21204at2759"/>
<dbReference type="Pfam" id="PF13639">
    <property type="entry name" value="zf-RING_2"/>
    <property type="match status" value="1"/>
</dbReference>
<reference evidence="5 6" key="1">
    <citation type="submission" date="2020-08" db="EMBL/GenBank/DDBJ databases">
        <authorList>
            <person name="Koutsovoulos G."/>
            <person name="Danchin GJ E."/>
        </authorList>
    </citation>
    <scope>NUCLEOTIDE SEQUENCE [LARGE SCALE GENOMIC DNA]</scope>
</reference>
<keyword evidence="2" id="KW-0862">Zinc</keyword>
<evidence type="ECO:0000256" key="1">
    <source>
        <dbReference type="ARBA" id="ARBA00022771"/>
    </source>
</evidence>
<dbReference type="SMART" id="SM00184">
    <property type="entry name" value="RING"/>
    <property type="match status" value="1"/>
</dbReference>
<dbReference type="GO" id="GO:0061630">
    <property type="term" value="F:ubiquitin protein ligase activity"/>
    <property type="evidence" value="ECO:0007669"/>
    <property type="project" value="TreeGrafter"/>
</dbReference>
<dbReference type="GO" id="GO:0006511">
    <property type="term" value="P:ubiquitin-dependent protein catabolic process"/>
    <property type="evidence" value="ECO:0007669"/>
    <property type="project" value="TreeGrafter"/>
</dbReference>
<dbReference type="InterPro" id="IPR013083">
    <property type="entry name" value="Znf_RING/FYVE/PHD"/>
</dbReference>
<evidence type="ECO:0000256" key="3">
    <source>
        <dbReference type="PROSITE-ProRule" id="PRU00175"/>
    </source>
</evidence>
<accession>A0A6V7VBX4</accession>
<dbReference type="PANTHER" id="PTHR22765">
    <property type="entry name" value="RING FINGER AND PROTEASE ASSOCIATED DOMAIN-CONTAINING"/>
    <property type="match status" value="1"/>
</dbReference>
<keyword evidence="1 3" id="KW-0863">Zinc-finger</keyword>
<proteinExistence type="predicted"/>